<sequence>MSYTKRDWKFERGKFNVESDQGNRLCIGSIVANGKHYIARIENAGEDEANAHLIAAAPLLYEALKTFDHYLCASYPHNMKLKKYATKLLEQALAQAEGKNET</sequence>
<name>A0A0F9B9M5_9ZZZZ</name>
<dbReference type="EMBL" id="LAZR01053248">
    <property type="protein sequence ID" value="KKK81156.1"/>
    <property type="molecule type" value="Genomic_DNA"/>
</dbReference>
<organism evidence="1">
    <name type="scientific">marine sediment metagenome</name>
    <dbReference type="NCBI Taxonomy" id="412755"/>
    <lineage>
        <taxon>unclassified sequences</taxon>
        <taxon>metagenomes</taxon>
        <taxon>ecological metagenomes</taxon>
    </lineage>
</organism>
<reference evidence="1" key="1">
    <citation type="journal article" date="2015" name="Nature">
        <title>Complex archaea that bridge the gap between prokaryotes and eukaryotes.</title>
        <authorList>
            <person name="Spang A."/>
            <person name="Saw J.H."/>
            <person name="Jorgensen S.L."/>
            <person name="Zaremba-Niedzwiedzka K."/>
            <person name="Martijn J."/>
            <person name="Lind A.E."/>
            <person name="van Eijk R."/>
            <person name="Schleper C."/>
            <person name="Guy L."/>
            <person name="Ettema T.J."/>
        </authorList>
    </citation>
    <scope>NUCLEOTIDE SEQUENCE</scope>
</reference>
<evidence type="ECO:0000313" key="1">
    <source>
        <dbReference type="EMBL" id="KKK81156.1"/>
    </source>
</evidence>
<dbReference type="AlphaFoldDB" id="A0A0F9B9M5"/>
<accession>A0A0F9B9M5</accession>
<gene>
    <name evidence="1" type="ORF">LCGC14_2816280</name>
</gene>
<protein>
    <submittedName>
        <fullName evidence="1">Uncharacterized protein</fullName>
    </submittedName>
</protein>
<proteinExistence type="predicted"/>
<comment type="caution">
    <text evidence="1">The sequence shown here is derived from an EMBL/GenBank/DDBJ whole genome shotgun (WGS) entry which is preliminary data.</text>
</comment>